<dbReference type="Gene3D" id="1.20.1280.50">
    <property type="match status" value="1"/>
</dbReference>
<evidence type="ECO:0000313" key="3">
    <source>
        <dbReference type="Proteomes" id="UP000887561"/>
    </source>
</evidence>
<feature type="compositionally biased region" description="Polar residues" evidence="1">
    <location>
        <begin position="35"/>
        <end position="44"/>
    </location>
</feature>
<evidence type="ECO:0000256" key="1">
    <source>
        <dbReference type="SAM" id="MobiDB-lite"/>
    </source>
</evidence>
<feature type="compositionally biased region" description="Basic and acidic residues" evidence="1">
    <location>
        <begin position="15"/>
        <end position="25"/>
    </location>
</feature>
<sequence length="293" mass="33585">MVRYMQTSRRGTKRNSKEAGKAESKRSRKSKAVTDESNSSSQDWSLNTSNVHINQLPSHVLGKIFSNLNTIDHLRIEKICRHWRQIAISYSWDNYEMISYSQVFQDCPATKVTMCMKIQIIMKRARHHLKVIDLVGFRLDPKLNYSICSSLKIVPSVHTLYFDYMQLTNSSLSLIGRHLPKLKHLSFRNCFKHTNMEKEFYEGQPNLTALGNLTQLREMHVSDNLLINNDVLRAIGQGCRSLQLINLSMSNRAVTDTGLRHLASLSSLNELRLTGHRALTDETLIEIANQGKL</sequence>
<dbReference type="Gene3D" id="3.80.10.10">
    <property type="entry name" value="Ribonuclease Inhibitor"/>
    <property type="match status" value="1"/>
</dbReference>
<evidence type="ECO:0000259" key="2">
    <source>
        <dbReference type="PROSITE" id="PS50181"/>
    </source>
</evidence>
<dbReference type="InterPro" id="IPR036047">
    <property type="entry name" value="F-box-like_dom_sf"/>
</dbReference>
<dbReference type="PROSITE" id="PS50181">
    <property type="entry name" value="FBOX"/>
    <property type="match status" value="1"/>
</dbReference>
<dbReference type="Pfam" id="PF12937">
    <property type="entry name" value="F-box-like"/>
    <property type="match status" value="1"/>
</dbReference>
<name>A0A915LEN0_MELJA</name>
<evidence type="ECO:0000313" key="4">
    <source>
        <dbReference type="WBParaSite" id="scaffold10865_cov186.g15137"/>
    </source>
</evidence>
<protein>
    <submittedName>
        <fullName evidence="4">F-box domain-containing protein</fullName>
    </submittedName>
</protein>
<dbReference type="AlphaFoldDB" id="A0A915LEN0"/>
<dbReference type="SUPFAM" id="SSF52047">
    <property type="entry name" value="RNI-like"/>
    <property type="match status" value="1"/>
</dbReference>
<dbReference type="Proteomes" id="UP000887561">
    <property type="component" value="Unplaced"/>
</dbReference>
<accession>A0A915LEN0</accession>
<dbReference type="PANTHER" id="PTHR16134:SF119">
    <property type="entry name" value="AT02038P-RELATED"/>
    <property type="match status" value="1"/>
</dbReference>
<dbReference type="InterPro" id="IPR032675">
    <property type="entry name" value="LRR_dom_sf"/>
</dbReference>
<reference evidence="4" key="1">
    <citation type="submission" date="2022-11" db="UniProtKB">
        <authorList>
            <consortium name="WormBaseParasite"/>
        </authorList>
    </citation>
    <scope>IDENTIFICATION</scope>
</reference>
<feature type="region of interest" description="Disordered" evidence="1">
    <location>
        <begin position="1"/>
        <end position="44"/>
    </location>
</feature>
<dbReference type="WBParaSite" id="scaffold10865_cov186.g15137">
    <property type="protein sequence ID" value="scaffold10865_cov186.g15137"/>
    <property type="gene ID" value="scaffold10865_cov186.g15137"/>
</dbReference>
<feature type="domain" description="F-box" evidence="2">
    <location>
        <begin position="50"/>
        <end position="95"/>
    </location>
</feature>
<dbReference type="SUPFAM" id="SSF81383">
    <property type="entry name" value="F-box domain"/>
    <property type="match status" value="1"/>
</dbReference>
<dbReference type="InterPro" id="IPR001810">
    <property type="entry name" value="F-box_dom"/>
</dbReference>
<dbReference type="PANTHER" id="PTHR16134">
    <property type="entry name" value="F-BOX/TPR REPEAT PROTEIN POF3"/>
    <property type="match status" value="1"/>
</dbReference>
<organism evidence="3 4">
    <name type="scientific">Meloidogyne javanica</name>
    <name type="common">Root-knot nematode worm</name>
    <dbReference type="NCBI Taxonomy" id="6303"/>
    <lineage>
        <taxon>Eukaryota</taxon>
        <taxon>Metazoa</taxon>
        <taxon>Ecdysozoa</taxon>
        <taxon>Nematoda</taxon>
        <taxon>Chromadorea</taxon>
        <taxon>Rhabditida</taxon>
        <taxon>Tylenchina</taxon>
        <taxon>Tylenchomorpha</taxon>
        <taxon>Tylenchoidea</taxon>
        <taxon>Meloidogynidae</taxon>
        <taxon>Meloidogyninae</taxon>
        <taxon>Meloidogyne</taxon>
        <taxon>Meloidogyne incognita group</taxon>
    </lineage>
</organism>
<proteinExistence type="predicted"/>
<dbReference type="SMART" id="SM00256">
    <property type="entry name" value="FBOX"/>
    <property type="match status" value="1"/>
</dbReference>
<keyword evidence="3" id="KW-1185">Reference proteome</keyword>